<dbReference type="AlphaFoldDB" id="A0AAP0LQF6"/>
<feature type="compositionally biased region" description="Basic and acidic residues" evidence="1">
    <location>
        <begin position="88"/>
        <end position="99"/>
    </location>
</feature>
<gene>
    <name evidence="2" type="ORF">WN944_025450</name>
</gene>
<name>A0AAP0LQF6_9ROSI</name>
<feature type="region of interest" description="Disordered" evidence="1">
    <location>
        <begin position="81"/>
        <end position="107"/>
    </location>
</feature>
<dbReference type="Proteomes" id="UP001428341">
    <property type="component" value="Unassembled WGS sequence"/>
</dbReference>
<evidence type="ECO:0000313" key="3">
    <source>
        <dbReference type="Proteomes" id="UP001428341"/>
    </source>
</evidence>
<accession>A0AAP0LQF6</accession>
<evidence type="ECO:0000256" key="1">
    <source>
        <dbReference type="SAM" id="MobiDB-lite"/>
    </source>
</evidence>
<proteinExistence type="predicted"/>
<sequence>MREEVVGTLSHQQHKVTKCKLLVPLKTSVSILHCSFKLLSYQITRVQQQAKTDSPDDNTTYFTGCCSTFFMLAGQSLFEPIRNNSQRGPEHEEFVKEISHSTQDSGDRYLSTLVPLAIEKVQRETSP</sequence>
<organism evidence="2 3">
    <name type="scientific">Citrus x changshan-huyou</name>
    <dbReference type="NCBI Taxonomy" id="2935761"/>
    <lineage>
        <taxon>Eukaryota</taxon>
        <taxon>Viridiplantae</taxon>
        <taxon>Streptophyta</taxon>
        <taxon>Embryophyta</taxon>
        <taxon>Tracheophyta</taxon>
        <taxon>Spermatophyta</taxon>
        <taxon>Magnoliopsida</taxon>
        <taxon>eudicotyledons</taxon>
        <taxon>Gunneridae</taxon>
        <taxon>Pentapetalae</taxon>
        <taxon>rosids</taxon>
        <taxon>malvids</taxon>
        <taxon>Sapindales</taxon>
        <taxon>Rutaceae</taxon>
        <taxon>Aurantioideae</taxon>
        <taxon>Citrus</taxon>
    </lineage>
</organism>
<comment type="caution">
    <text evidence="2">The sequence shown here is derived from an EMBL/GenBank/DDBJ whole genome shotgun (WGS) entry which is preliminary data.</text>
</comment>
<protein>
    <submittedName>
        <fullName evidence="2">Uncharacterized protein</fullName>
    </submittedName>
</protein>
<reference evidence="2 3" key="1">
    <citation type="submission" date="2024-05" db="EMBL/GenBank/DDBJ databases">
        <title>Haplotype-resolved chromosome-level genome assembly of Huyou (Citrus changshanensis).</title>
        <authorList>
            <person name="Miao C."/>
            <person name="Chen W."/>
            <person name="Wu Y."/>
            <person name="Wang L."/>
            <person name="Zhao S."/>
            <person name="Grierson D."/>
            <person name="Xu C."/>
            <person name="Chen K."/>
        </authorList>
    </citation>
    <scope>NUCLEOTIDE SEQUENCE [LARGE SCALE GENOMIC DNA]</scope>
    <source>
        <strain evidence="2">01-14</strain>
        <tissue evidence="2">Leaf</tissue>
    </source>
</reference>
<keyword evidence="3" id="KW-1185">Reference proteome</keyword>
<dbReference type="EMBL" id="JBCGBO010000024">
    <property type="protein sequence ID" value="KAK9182307.1"/>
    <property type="molecule type" value="Genomic_DNA"/>
</dbReference>
<evidence type="ECO:0000313" key="2">
    <source>
        <dbReference type="EMBL" id="KAK9182307.1"/>
    </source>
</evidence>